<evidence type="ECO:0008006" key="6">
    <source>
        <dbReference type="Google" id="ProtNLM"/>
    </source>
</evidence>
<organism evidence="2 5">
    <name type="scientific">Phytophthora fragariae</name>
    <dbReference type="NCBI Taxonomy" id="53985"/>
    <lineage>
        <taxon>Eukaryota</taxon>
        <taxon>Sar</taxon>
        <taxon>Stramenopiles</taxon>
        <taxon>Oomycota</taxon>
        <taxon>Peronosporomycetes</taxon>
        <taxon>Peronosporales</taxon>
        <taxon>Peronosporaceae</taxon>
        <taxon>Phytophthora</taxon>
    </lineage>
</organism>
<evidence type="ECO:0000313" key="4">
    <source>
        <dbReference type="Proteomes" id="UP000437068"/>
    </source>
</evidence>
<sequence>MQLLVLRLPRTCTLWVFFLQLDAGADGACVAGTCSVDVELRAQQVRPHTLHHVSGLMATT</sequence>
<comment type="caution">
    <text evidence="2">The sequence shown here is derived from an EMBL/GenBank/DDBJ whole genome shotgun (WGS) entry which is preliminary data.</text>
</comment>
<evidence type="ECO:0000256" key="1">
    <source>
        <dbReference type="SAM" id="SignalP"/>
    </source>
</evidence>
<dbReference type="EMBL" id="QXGE01006919">
    <property type="protein sequence ID" value="KAE9264328.1"/>
    <property type="molecule type" value="Genomic_DNA"/>
</dbReference>
<feature type="chain" id="PRO_5036380351" description="Secreted protein" evidence="1">
    <location>
        <begin position="28"/>
        <end position="60"/>
    </location>
</feature>
<dbReference type="EMBL" id="QXFZ01006326">
    <property type="protein sequence ID" value="KAE9058899.1"/>
    <property type="molecule type" value="Genomic_DNA"/>
</dbReference>
<protein>
    <recommendedName>
        <fullName evidence="6">Secreted protein</fullName>
    </recommendedName>
</protein>
<gene>
    <name evidence="3" type="ORF">PF001_g31328</name>
    <name evidence="2" type="ORF">PF007_g31134</name>
</gene>
<proteinExistence type="predicted"/>
<dbReference type="AlphaFoldDB" id="A0A6A3PK89"/>
<reference evidence="4 5" key="1">
    <citation type="submission" date="2018-08" db="EMBL/GenBank/DDBJ databases">
        <title>Genomic investigation of the strawberry pathogen Phytophthora fragariae indicates pathogenicity is determined by transcriptional variation in three key races.</title>
        <authorList>
            <person name="Adams T.M."/>
            <person name="Armitage A.D."/>
            <person name="Sobczyk M.K."/>
            <person name="Bates H.J."/>
            <person name="Dunwell J.M."/>
            <person name="Nellist C.F."/>
            <person name="Harrison R.J."/>
        </authorList>
    </citation>
    <scope>NUCLEOTIDE SEQUENCE [LARGE SCALE GENOMIC DNA]</scope>
    <source>
        <strain evidence="3 4">A4</strain>
        <strain evidence="2 5">NOV-71</strain>
    </source>
</reference>
<accession>A0A6A3PK89</accession>
<name>A0A6A3PK89_9STRA</name>
<dbReference type="Proteomes" id="UP000437068">
    <property type="component" value="Unassembled WGS sequence"/>
</dbReference>
<feature type="signal peptide" evidence="1">
    <location>
        <begin position="1"/>
        <end position="27"/>
    </location>
</feature>
<evidence type="ECO:0000313" key="3">
    <source>
        <dbReference type="EMBL" id="KAE9264328.1"/>
    </source>
</evidence>
<keyword evidence="1" id="KW-0732">Signal</keyword>
<dbReference type="Proteomes" id="UP000441208">
    <property type="component" value="Unassembled WGS sequence"/>
</dbReference>
<evidence type="ECO:0000313" key="5">
    <source>
        <dbReference type="Proteomes" id="UP000441208"/>
    </source>
</evidence>
<evidence type="ECO:0000313" key="2">
    <source>
        <dbReference type="EMBL" id="KAE9058899.1"/>
    </source>
</evidence>